<comment type="caution">
    <text evidence="2">The sequence shown here is derived from an EMBL/GenBank/DDBJ whole genome shotgun (WGS) entry which is preliminary data.</text>
</comment>
<evidence type="ECO:0000313" key="2">
    <source>
        <dbReference type="EMBL" id="PZT48587.1"/>
    </source>
</evidence>
<feature type="coiled-coil region" evidence="1">
    <location>
        <begin position="83"/>
        <end position="110"/>
    </location>
</feature>
<accession>A0A2W6MW02</accession>
<evidence type="ECO:0000313" key="3">
    <source>
        <dbReference type="Proteomes" id="UP000249746"/>
    </source>
</evidence>
<dbReference type="EMBL" id="NBIU01000005">
    <property type="protein sequence ID" value="PZT48587.1"/>
    <property type="molecule type" value="Genomic_DNA"/>
</dbReference>
<name>A0A2W6MW02_9HELI</name>
<evidence type="ECO:0000256" key="1">
    <source>
        <dbReference type="SAM" id="Coils"/>
    </source>
</evidence>
<dbReference type="Proteomes" id="UP000249746">
    <property type="component" value="Unassembled WGS sequence"/>
</dbReference>
<gene>
    <name evidence="2" type="ORF">B6S12_02790</name>
</gene>
<dbReference type="Pfam" id="PF06476">
    <property type="entry name" value="DUF1090"/>
    <property type="match status" value="1"/>
</dbReference>
<dbReference type="AlphaFoldDB" id="A0A2W6MW02"/>
<organism evidence="2 3">
    <name type="scientific">Helicobacter valdiviensis</name>
    <dbReference type="NCBI Taxonomy" id="1458358"/>
    <lineage>
        <taxon>Bacteria</taxon>
        <taxon>Pseudomonadati</taxon>
        <taxon>Campylobacterota</taxon>
        <taxon>Epsilonproteobacteria</taxon>
        <taxon>Campylobacterales</taxon>
        <taxon>Helicobacteraceae</taxon>
        <taxon>Helicobacter</taxon>
    </lineage>
</organism>
<dbReference type="OrthoDB" id="239373at68525"/>
<sequence length="145" mass="17000">MHIIKNNFISKGKFMKKNHKYLLTALACIPFMLNAGELCDQKTKIIQNKIQILQSYPNTQNKIEGLKVALKNHQKYCTDEKIIKESKLKISKLEEKIKEKELDKQEAEFKGKISKVAKIEYKIKELEEEKEIEMLFLKSIEKGDK</sequence>
<reference evidence="2 3" key="1">
    <citation type="submission" date="2017-03" db="EMBL/GenBank/DDBJ databases">
        <title>Genomic and clinical evidence uncovers the enterohepatic species Helicobacter valdiviensis as a potential human intestinal pathogen.</title>
        <authorList>
            <person name="Fresia P."/>
            <person name="Jara R."/>
            <person name="Sierra R."/>
            <person name="Ferres I."/>
            <person name="Greif G."/>
            <person name="Iraola G."/>
            <person name="Collado L."/>
        </authorList>
    </citation>
    <scope>NUCLEOTIDE SEQUENCE [LARGE SCALE GENOMIC DNA]</scope>
    <source>
        <strain evidence="2 3">WBE14</strain>
    </source>
</reference>
<protein>
    <recommendedName>
        <fullName evidence="4">DUF1090 domain-containing protein</fullName>
    </recommendedName>
</protein>
<keyword evidence="3" id="KW-1185">Reference proteome</keyword>
<proteinExistence type="predicted"/>
<dbReference type="InterPro" id="IPR009468">
    <property type="entry name" value="DUF1090"/>
</dbReference>
<keyword evidence="1" id="KW-0175">Coiled coil</keyword>
<evidence type="ECO:0008006" key="4">
    <source>
        <dbReference type="Google" id="ProtNLM"/>
    </source>
</evidence>